<sequence length="270" mass="27454">MVRALVSRWQPLRSLGRLRATLLYGAILLAVTSALVALGPQAQARAVERASTNLHNLGHGHVGTLLGSAFVVDAGPVALWLPGLLCLLGLAESIWGSRHLIYAFVTGHVGATLLVAIGLTVGVESGWTPAEITRATDVGTSYGATAVLGALAVAVPRRWRPAVIGAWLGVGVAAVAVGRDFTDVGHGVALLLGMAVATRFGAPGAWTGWRFALLGVASWFGFLMLAGTVEAMAPAAACGAVGAVVAGALTAARRAHLGATHDRCGTTPPV</sequence>
<dbReference type="RefSeq" id="WP_179973571.1">
    <property type="nucleotide sequence ID" value="NZ_AP022593.1"/>
</dbReference>
<feature type="transmembrane region" description="Helical" evidence="1">
    <location>
        <begin position="139"/>
        <end position="155"/>
    </location>
</feature>
<dbReference type="Pfam" id="PF20401">
    <property type="entry name" value="Rhomboid_2"/>
    <property type="match status" value="1"/>
</dbReference>
<feature type="transmembrane region" description="Helical" evidence="1">
    <location>
        <begin position="184"/>
        <end position="202"/>
    </location>
</feature>
<reference evidence="2 3" key="1">
    <citation type="journal article" date="2019" name="Emerg. Microbes Infect.">
        <title>Comprehensive subspecies identification of 175 nontuberculous mycobacteria species based on 7547 genomic profiles.</title>
        <authorList>
            <person name="Matsumoto Y."/>
            <person name="Kinjo T."/>
            <person name="Motooka D."/>
            <person name="Nabeya D."/>
            <person name="Jung N."/>
            <person name="Uechi K."/>
            <person name="Horii T."/>
            <person name="Iida T."/>
            <person name="Fujita J."/>
            <person name="Nakamura S."/>
        </authorList>
    </citation>
    <scope>NUCLEOTIDE SEQUENCE [LARGE SCALE GENOMIC DNA]</scope>
    <source>
        <strain evidence="2 3">JCM 18538</strain>
    </source>
</reference>
<dbReference type="EMBL" id="AP022593">
    <property type="protein sequence ID" value="BBY47691.1"/>
    <property type="molecule type" value="Genomic_DNA"/>
</dbReference>
<evidence type="ECO:0000313" key="2">
    <source>
        <dbReference type="EMBL" id="BBY47691.1"/>
    </source>
</evidence>
<evidence type="ECO:0008006" key="4">
    <source>
        <dbReference type="Google" id="ProtNLM"/>
    </source>
</evidence>
<dbReference type="InterPro" id="IPR046862">
    <property type="entry name" value="Rhomboid_2"/>
</dbReference>
<keyword evidence="3" id="KW-1185">Reference proteome</keyword>
<evidence type="ECO:0000313" key="3">
    <source>
        <dbReference type="Proteomes" id="UP000467428"/>
    </source>
</evidence>
<feature type="transmembrane region" description="Helical" evidence="1">
    <location>
        <begin position="100"/>
        <end position="119"/>
    </location>
</feature>
<feature type="transmembrane region" description="Helical" evidence="1">
    <location>
        <begin position="209"/>
        <end position="226"/>
    </location>
</feature>
<evidence type="ECO:0000256" key="1">
    <source>
        <dbReference type="SAM" id="Phobius"/>
    </source>
</evidence>
<geneLocation type="plasmid" evidence="3">
    <name>pjcm18538 dna</name>
</geneLocation>
<feature type="transmembrane region" description="Helical" evidence="1">
    <location>
        <begin position="62"/>
        <end position="88"/>
    </location>
</feature>
<accession>A0A7I7RU21</accession>
<proteinExistence type="predicted"/>
<dbReference type="AlphaFoldDB" id="A0A7I7RU21"/>
<protein>
    <recommendedName>
        <fullName evidence="4">Transmembrane protein</fullName>
    </recommendedName>
</protein>
<gene>
    <name evidence="2" type="ORF">MARA_11590</name>
</gene>
<feature type="transmembrane region" description="Helical" evidence="1">
    <location>
        <begin position="162"/>
        <end position="178"/>
    </location>
</feature>
<name>A0A7I7RU21_9MYCO</name>
<dbReference type="KEGG" id="marz:MARA_11590"/>
<keyword evidence="1" id="KW-1133">Transmembrane helix</keyword>
<feature type="transmembrane region" description="Helical" evidence="1">
    <location>
        <begin position="21"/>
        <end position="42"/>
    </location>
</feature>
<organism evidence="2 3">
    <name type="scientific">Mycolicibacterium arabiense</name>
    <dbReference type="NCBI Taxonomy" id="1286181"/>
    <lineage>
        <taxon>Bacteria</taxon>
        <taxon>Bacillati</taxon>
        <taxon>Actinomycetota</taxon>
        <taxon>Actinomycetes</taxon>
        <taxon>Mycobacteriales</taxon>
        <taxon>Mycobacteriaceae</taxon>
        <taxon>Mycolicibacterium</taxon>
    </lineage>
</organism>
<feature type="transmembrane region" description="Helical" evidence="1">
    <location>
        <begin position="232"/>
        <end position="252"/>
    </location>
</feature>
<dbReference type="Proteomes" id="UP000467428">
    <property type="component" value="Chromosome"/>
</dbReference>
<keyword evidence="1" id="KW-0472">Membrane</keyword>
<keyword evidence="1" id="KW-0812">Transmembrane</keyword>